<dbReference type="Pfam" id="PF00356">
    <property type="entry name" value="LacI"/>
    <property type="match status" value="1"/>
</dbReference>
<evidence type="ECO:0000313" key="6">
    <source>
        <dbReference type="Proteomes" id="UP000249239"/>
    </source>
</evidence>
<feature type="domain" description="HTH lacI-type" evidence="4">
    <location>
        <begin position="6"/>
        <end position="60"/>
    </location>
</feature>
<evidence type="ECO:0000313" key="5">
    <source>
        <dbReference type="EMBL" id="PZX12333.1"/>
    </source>
</evidence>
<reference evidence="5 6" key="1">
    <citation type="submission" date="2018-06" db="EMBL/GenBank/DDBJ databases">
        <title>Genomic Encyclopedia of Archaeal and Bacterial Type Strains, Phase II (KMG-II): from individual species to whole genera.</title>
        <authorList>
            <person name="Goeker M."/>
        </authorList>
    </citation>
    <scope>NUCLEOTIDE SEQUENCE [LARGE SCALE GENOMIC DNA]</scope>
    <source>
        <strain evidence="5 6">DSM 6779</strain>
    </source>
</reference>
<dbReference type="PANTHER" id="PTHR30146">
    <property type="entry name" value="LACI-RELATED TRANSCRIPTIONAL REPRESSOR"/>
    <property type="match status" value="1"/>
</dbReference>
<dbReference type="CDD" id="cd01392">
    <property type="entry name" value="HTH_LacI"/>
    <property type="match status" value="1"/>
</dbReference>
<name>A0A2W7MXR5_9BACT</name>
<sequence length="339" mass="37296">MKSHNITISDIAKELGITPSTVSRALSDSPRVNDKTKKKVQETAQKMGYHQNVMASMLRKGSSGSIGIIIPRINRHFFSNAISGIERIVNPAGYNLLIYQTEELYQKEVEGIQAFMKNRVAGIILSIAAETTHFEHLNNLQNKGIALVQFDRVTDLVHGPKVINDNFNGAYLAVKHLIQTGHKRIAHLTGAPHLNVYRERLRGYMQALTDHGIQPDQALVFDNSITRDGGAANIGKIMSLNADAIFCAGDYAALGAIQELKNLNIAVPEQVAVVGYANEPFSEIMTPSLTSVEQNAFEMGTRAAQALIDMIENKDNAHDHTDIIPVRLIVRQSSLVSTY</sequence>
<dbReference type="PROSITE" id="PS50932">
    <property type="entry name" value="HTH_LACI_2"/>
    <property type="match status" value="1"/>
</dbReference>
<dbReference type="SUPFAM" id="SSF47413">
    <property type="entry name" value="lambda repressor-like DNA-binding domains"/>
    <property type="match status" value="1"/>
</dbReference>
<dbReference type="OrthoDB" id="891936at2"/>
<dbReference type="EMBL" id="QKZK01000032">
    <property type="protein sequence ID" value="PZX12333.1"/>
    <property type="molecule type" value="Genomic_DNA"/>
</dbReference>
<evidence type="ECO:0000256" key="1">
    <source>
        <dbReference type="ARBA" id="ARBA00023015"/>
    </source>
</evidence>
<comment type="caution">
    <text evidence="5">The sequence shown here is derived from an EMBL/GenBank/DDBJ whole genome shotgun (WGS) entry which is preliminary data.</text>
</comment>
<dbReference type="Pfam" id="PF13377">
    <property type="entry name" value="Peripla_BP_3"/>
    <property type="match status" value="1"/>
</dbReference>
<dbReference type="Gene3D" id="1.10.260.40">
    <property type="entry name" value="lambda repressor-like DNA-binding domains"/>
    <property type="match status" value="1"/>
</dbReference>
<dbReference type="GO" id="GO:0000976">
    <property type="term" value="F:transcription cis-regulatory region binding"/>
    <property type="evidence" value="ECO:0007669"/>
    <property type="project" value="TreeGrafter"/>
</dbReference>
<dbReference type="AlphaFoldDB" id="A0A2W7MXR5"/>
<evidence type="ECO:0000256" key="3">
    <source>
        <dbReference type="ARBA" id="ARBA00023163"/>
    </source>
</evidence>
<keyword evidence="1" id="KW-0805">Transcription regulation</keyword>
<evidence type="ECO:0000259" key="4">
    <source>
        <dbReference type="PROSITE" id="PS50932"/>
    </source>
</evidence>
<proteinExistence type="predicted"/>
<keyword evidence="6" id="KW-1185">Reference proteome</keyword>
<protein>
    <submittedName>
        <fullName evidence="5">LacI family transcriptional regulator</fullName>
    </submittedName>
</protein>
<accession>A0A2W7MXR5</accession>
<dbReference type="PANTHER" id="PTHR30146:SF109">
    <property type="entry name" value="HTH-TYPE TRANSCRIPTIONAL REGULATOR GALS"/>
    <property type="match status" value="1"/>
</dbReference>
<dbReference type="CDD" id="cd06267">
    <property type="entry name" value="PBP1_LacI_sugar_binding-like"/>
    <property type="match status" value="1"/>
</dbReference>
<dbReference type="InterPro" id="IPR046335">
    <property type="entry name" value="LacI/GalR-like_sensor"/>
</dbReference>
<dbReference type="SMART" id="SM00354">
    <property type="entry name" value="HTH_LACI"/>
    <property type="match status" value="1"/>
</dbReference>
<gene>
    <name evidence="5" type="ORF">LX69_02924</name>
</gene>
<dbReference type="InterPro" id="IPR010982">
    <property type="entry name" value="Lambda_DNA-bd_dom_sf"/>
</dbReference>
<dbReference type="RefSeq" id="WP_111446737.1">
    <property type="nucleotide sequence ID" value="NZ_QKZK01000032.1"/>
</dbReference>
<organism evidence="5 6">
    <name type="scientific">Breznakibacter xylanolyticus</name>
    <dbReference type="NCBI Taxonomy" id="990"/>
    <lineage>
        <taxon>Bacteria</taxon>
        <taxon>Pseudomonadati</taxon>
        <taxon>Bacteroidota</taxon>
        <taxon>Bacteroidia</taxon>
        <taxon>Marinilabiliales</taxon>
        <taxon>Marinilabiliaceae</taxon>
        <taxon>Breznakibacter</taxon>
    </lineage>
</organism>
<dbReference type="Proteomes" id="UP000249239">
    <property type="component" value="Unassembled WGS sequence"/>
</dbReference>
<dbReference type="SUPFAM" id="SSF53822">
    <property type="entry name" value="Periplasmic binding protein-like I"/>
    <property type="match status" value="1"/>
</dbReference>
<evidence type="ECO:0000256" key="2">
    <source>
        <dbReference type="ARBA" id="ARBA00023125"/>
    </source>
</evidence>
<dbReference type="Gene3D" id="3.40.50.2300">
    <property type="match status" value="2"/>
</dbReference>
<keyword evidence="3" id="KW-0804">Transcription</keyword>
<dbReference type="InterPro" id="IPR000843">
    <property type="entry name" value="HTH_LacI"/>
</dbReference>
<keyword evidence="2" id="KW-0238">DNA-binding</keyword>
<dbReference type="InterPro" id="IPR028082">
    <property type="entry name" value="Peripla_BP_I"/>
</dbReference>
<dbReference type="GO" id="GO:0003700">
    <property type="term" value="F:DNA-binding transcription factor activity"/>
    <property type="evidence" value="ECO:0007669"/>
    <property type="project" value="TreeGrafter"/>
</dbReference>